<keyword evidence="4" id="KW-1185">Reference proteome</keyword>
<dbReference type="GO" id="GO:0016717">
    <property type="term" value="F:oxidoreductase activity, acting on paired donors, with oxidation of a pair of donors resulting in the reduction of molecular oxygen to two molecules of water"/>
    <property type="evidence" value="ECO:0007669"/>
    <property type="project" value="TreeGrafter"/>
</dbReference>
<feature type="transmembrane region" description="Helical" evidence="1">
    <location>
        <begin position="159"/>
        <end position="177"/>
    </location>
</feature>
<sequence>MTTHLPSADTLESFHKDLDEIRDDIMAKVGQEDANYIRKIVRIQRGMDLVGRLTMVAGFYHWIFWVIGVVMLGCAKILNNMEVGHNVMHGQYDWMNDPHLNSREFDWDAVADGNSWRRTHNFEHHTYTNIIGKDRDFGYDTLRLSDDVPWKDHYRFQPIRLIVLMLMFEWAVAYHELFGERIFIGKRHKEGKLPISHAQLIKDFFTKIRLAVFRDYIFFPAVVGLFLGWPMFFAILGGNFVANLIRNLWANIIIFCGHFTEEVHTFNEEECVNESRGQWYYRQILGSSNIEGSKVMHIMSGHLSRQIEHHLFPDMPSYRYMEAAERVRQVCAKHNIPYNTGTLWDQYKTVVARVIKYSRPPKKTGEVANA</sequence>
<evidence type="ECO:0000313" key="4">
    <source>
        <dbReference type="Proteomes" id="UP000185639"/>
    </source>
</evidence>
<dbReference type="AlphaFoldDB" id="A0A1N7Q8R8"/>
<feature type="transmembrane region" description="Helical" evidence="1">
    <location>
        <begin position="217"/>
        <end position="242"/>
    </location>
</feature>
<dbReference type="InterPro" id="IPR012171">
    <property type="entry name" value="Fatty_acid_desaturase"/>
</dbReference>
<dbReference type="PANTHER" id="PTHR19353:SF84">
    <property type="entry name" value="ACYL-COA DELTA-9-DESATURASE, DESB"/>
    <property type="match status" value="1"/>
</dbReference>
<dbReference type="CDD" id="cd03506">
    <property type="entry name" value="Delta6-FADS-like"/>
    <property type="match status" value="1"/>
</dbReference>
<keyword evidence="1" id="KW-1133">Transmembrane helix</keyword>
<evidence type="ECO:0000256" key="1">
    <source>
        <dbReference type="SAM" id="Phobius"/>
    </source>
</evidence>
<dbReference type="EMBL" id="FTOH01000015">
    <property type="protein sequence ID" value="SIT19007.1"/>
    <property type="molecule type" value="Genomic_DNA"/>
</dbReference>
<gene>
    <name evidence="3" type="ORF">SAMN05421686_11532</name>
</gene>
<dbReference type="GO" id="GO:0006629">
    <property type="term" value="P:lipid metabolic process"/>
    <property type="evidence" value="ECO:0007669"/>
    <property type="project" value="InterPro"/>
</dbReference>
<feature type="domain" description="Fatty acid desaturase" evidence="2">
    <location>
        <begin position="61"/>
        <end position="340"/>
    </location>
</feature>
<evidence type="ECO:0000313" key="3">
    <source>
        <dbReference type="EMBL" id="SIT19007.1"/>
    </source>
</evidence>
<dbReference type="Pfam" id="PF00487">
    <property type="entry name" value="FA_desaturase"/>
    <property type="match status" value="1"/>
</dbReference>
<dbReference type="OrthoDB" id="104711at2"/>
<reference evidence="4" key="1">
    <citation type="submission" date="2017-01" db="EMBL/GenBank/DDBJ databases">
        <authorList>
            <person name="Varghese N."/>
            <person name="Submissions S."/>
        </authorList>
    </citation>
    <scope>NUCLEOTIDE SEQUENCE [LARGE SCALE GENOMIC DNA]</scope>
    <source>
        <strain evidence="4">DSM 24913</strain>
    </source>
</reference>
<organism evidence="3 4">
    <name type="scientific">Thalassolituus maritimus</name>
    <dbReference type="NCBI Taxonomy" id="484498"/>
    <lineage>
        <taxon>Bacteria</taxon>
        <taxon>Pseudomonadati</taxon>
        <taxon>Pseudomonadota</taxon>
        <taxon>Gammaproteobacteria</taxon>
        <taxon>Oceanospirillales</taxon>
        <taxon>Oceanospirillaceae</taxon>
        <taxon>Thalassolituus</taxon>
    </lineage>
</organism>
<name>A0A1N7Q8R8_9GAMM</name>
<feature type="transmembrane region" description="Helical" evidence="1">
    <location>
        <begin position="59"/>
        <end position="78"/>
    </location>
</feature>
<dbReference type="Proteomes" id="UP000185639">
    <property type="component" value="Unassembled WGS sequence"/>
</dbReference>
<dbReference type="PANTHER" id="PTHR19353">
    <property type="entry name" value="FATTY ACID DESATURASE 2"/>
    <property type="match status" value="1"/>
</dbReference>
<proteinExistence type="predicted"/>
<dbReference type="GO" id="GO:0016020">
    <property type="term" value="C:membrane"/>
    <property type="evidence" value="ECO:0007669"/>
    <property type="project" value="TreeGrafter"/>
</dbReference>
<accession>A0A1N7Q8R8</accession>
<dbReference type="RefSeq" id="WP_076518042.1">
    <property type="nucleotide sequence ID" value="NZ_FTOH01000015.1"/>
</dbReference>
<evidence type="ECO:0000259" key="2">
    <source>
        <dbReference type="Pfam" id="PF00487"/>
    </source>
</evidence>
<keyword evidence="1" id="KW-0472">Membrane</keyword>
<protein>
    <submittedName>
        <fullName evidence="3">Fatty acid desaturase</fullName>
    </submittedName>
</protein>
<dbReference type="InterPro" id="IPR005804">
    <property type="entry name" value="FA_desaturase_dom"/>
</dbReference>
<dbReference type="STRING" id="484498.SAMN05421686_11532"/>
<keyword evidence="1" id="KW-0812">Transmembrane</keyword>